<keyword evidence="1" id="KW-0812">Transmembrane</keyword>
<evidence type="ECO:0000313" key="2">
    <source>
        <dbReference type="EMBL" id="JAC02790.1"/>
    </source>
</evidence>
<proteinExistence type="evidence at transcript level"/>
<dbReference type="PANTHER" id="PTHR21329:SF3">
    <property type="entry name" value="PHOSPHATIDYLINOSITOL N-ACETYLGLUCOSAMINYLTRANSFERASE SUBUNIT Q"/>
    <property type="match status" value="1"/>
</dbReference>
<protein>
    <submittedName>
        <fullName evidence="2">Phosphatidylinositol N-acetylglucosaminyltransferase subunit Q</fullName>
    </submittedName>
</protein>
<organism evidence="2">
    <name type="scientific">Ceratitis capitata</name>
    <name type="common">Mediterranean fruit fly</name>
    <name type="synonym">Tephritis capitata</name>
    <dbReference type="NCBI Taxonomy" id="7213"/>
    <lineage>
        <taxon>Eukaryota</taxon>
        <taxon>Metazoa</taxon>
        <taxon>Ecdysozoa</taxon>
        <taxon>Arthropoda</taxon>
        <taxon>Hexapoda</taxon>
        <taxon>Insecta</taxon>
        <taxon>Pterygota</taxon>
        <taxon>Neoptera</taxon>
        <taxon>Endopterygota</taxon>
        <taxon>Diptera</taxon>
        <taxon>Brachycera</taxon>
        <taxon>Muscomorpha</taxon>
        <taxon>Tephritoidea</taxon>
        <taxon>Tephritidae</taxon>
        <taxon>Ceratitis</taxon>
        <taxon>Ceratitis</taxon>
    </lineage>
</organism>
<dbReference type="InterPro" id="IPR007720">
    <property type="entry name" value="PigQ/GPI1"/>
</dbReference>
<dbReference type="GO" id="GO:0016757">
    <property type="term" value="F:glycosyltransferase activity"/>
    <property type="evidence" value="ECO:0007669"/>
    <property type="project" value="UniProtKB-KW"/>
</dbReference>
<gene>
    <name evidence="2" type="primary">PIGQ</name>
</gene>
<reference evidence="2" key="1">
    <citation type="submission" date="2013-07" db="EMBL/GenBank/DDBJ databases">
        <authorList>
            <person name="Geib S."/>
        </authorList>
    </citation>
    <scope>NUCLEOTIDE SEQUENCE</scope>
</reference>
<dbReference type="GO" id="GO:0005783">
    <property type="term" value="C:endoplasmic reticulum"/>
    <property type="evidence" value="ECO:0007669"/>
    <property type="project" value="TreeGrafter"/>
</dbReference>
<dbReference type="GO" id="GO:0006506">
    <property type="term" value="P:GPI anchor biosynthetic process"/>
    <property type="evidence" value="ECO:0007669"/>
    <property type="project" value="InterPro"/>
</dbReference>
<feature type="transmembrane region" description="Helical" evidence="1">
    <location>
        <begin position="382"/>
        <end position="401"/>
    </location>
</feature>
<keyword evidence="1" id="KW-0472">Membrane</keyword>
<dbReference type="EMBL" id="GAMC01003766">
    <property type="protein sequence ID" value="JAC02790.1"/>
    <property type="molecule type" value="mRNA"/>
</dbReference>
<dbReference type="AlphaFoldDB" id="W8CCF9"/>
<accession>W8CCF9</accession>
<name>W8CCF9_CERCA</name>
<keyword evidence="1" id="KW-1133">Transmembrane helix</keyword>
<dbReference type="GO" id="GO:0016020">
    <property type="term" value="C:membrane"/>
    <property type="evidence" value="ECO:0007669"/>
    <property type="project" value="InterPro"/>
</dbReference>
<reference evidence="2" key="2">
    <citation type="journal article" date="2014" name="BMC Genomics">
        <title>A genomic perspective to assessing quality of mass-reared SIT flies used in Mediterranean fruit fly (Ceratitis capitata) eradication in California.</title>
        <authorList>
            <person name="Calla B."/>
            <person name="Hall B."/>
            <person name="Hou S."/>
            <person name="Geib S.M."/>
        </authorList>
    </citation>
    <scope>NUCLEOTIDE SEQUENCE</scope>
</reference>
<keyword evidence="2" id="KW-0328">Glycosyltransferase</keyword>
<dbReference type="Pfam" id="PF05024">
    <property type="entry name" value="Gpi1"/>
    <property type="match status" value="1"/>
</dbReference>
<dbReference type="OrthoDB" id="70250at2759"/>
<sequence>MSVKIFLPAFLFYTKKDCDIYGEIQIDENNAVSYFIIDHCDYHNENEAKVITKHLRHLGHIHRAGPTTTVQNQDVAITFAYDVDTPNIYLLKLNIKPVETTQVNVFLYDVPKMLQLHEYNTSYDSKKSDNASGGGRGDEKTNQYNDVEVLCSFLNQSHQQNKKQKYTITSILDKTIFLFPNLIINAIVFLLQSKLLKPLLEKTTFYEHSLEWRRYQESRKRNLNITVDKILGVCVMLLLLFYVSRPDDYLLTASHVVIQKLRLLLRSLKGSPIGLKLNENLNNFLLDCFNYHVDLWAKFLDLIEPVVRQLFVPIALLGFTGLSFQLASLPALMSIIGLHAHCFYIYTAVLYKVEIRGIQVLWKVMLGKRYNVLKNRVESYNYVNRQLYLATIFFTSLLFLFPTVLVYYVVFTTLRLCIYLVNLLLQVLRRQILEFPLEILLKWSIGKFYDMESIYLAYIPHTPSPLLQPESTRMNMSVFKLNIQKSPLSRVFSCESGILQECKADEKMSIKNAFNRMLKGTF</sequence>
<dbReference type="PANTHER" id="PTHR21329">
    <property type="entry name" value="PHOSPHATIDYLINOSITOL N-ACETYLGLUCOSAMINYLTRANSFERASE SUBUNIT Q-RELATED"/>
    <property type="match status" value="1"/>
</dbReference>
<keyword evidence="2" id="KW-0808">Transferase</keyword>
<evidence type="ECO:0000256" key="1">
    <source>
        <dbReference type="SAM" id="Phobius"/>
    </source>
</evidence>